<dbReference type="Pfam" id="PF00595">
    <property type="entry name" value="PDZ"/>
    <property type="match status" value="1"/>
</dbReference>
<dbReference type="Gene3D" id="3.30.40.10">
    <property type="entry name" value="Zinc/RING finger domain, C3HC4 (zinc finger)"/>
    <property type="match status" value="1"/>
</dbReference>
<comment type="subcellular location">
    <subcellularLocation>
        <location evidence="8">Synapse</location>
    </subcellularLocation>
</comment>
<feature type="region of interest" description="Disordered" evidence="10">
    <location>
        <begin position="1"/>
        <end position="27"/>
    </location>
</feature>
<dbReference type="PANTHER" id="PTHR12157">
    <property type="entry name" value="REGULATING SYNAPTIC MEMBRANE EXOCYTOSIS PROTEIN"/>
    <property type="match status" value="1"/>
</dbReference>
<reference evidence="15" key="2">
    <citation type="submission" date="2025-08" db="UniProtKB">
        <authorList>
            <consortium name="Ensembl"/>
        </authorList>
    </citation>
    <scope>IDENTIFICATION</scope>
</reference>
<sequence>MFASVGPRGGPRPPVAPAVPEPDLSHLTEDERKIIMAVLARQREEEAKEEAMTKGIQQQLSSYRETVVRQATVAAGHRDDAPTCGICHKTKFADGCGNLCSYCQTKFCARCGGRVSLRSNTVIWVCNNCRKQQELLTKPGEWFTGPAGKPAGLGSAISEPSVCQTLGDKKLRSRSQVGDGVRTGQRTVGGVGGPREHNLAQQPLPPELREPLGQGPVGRRTKREKSDSMLRNDSLSSDQSESLRPPPPRPYKSKRGMGAGGKRQTSVSSSEEEGGTTPEYSSCEDAEIESVSERGDWECYPHDPTGCLLPSPLSQHPVTWQPSKEGDHLIGRITLSKRSATMPKEAGALLGLKVVGGRITESGRLGAFITKVKKGSLADVVGHLRAGDEVLQWNGKLLPGATMKEVYNIILESQAEPQVELVVSRPIGDIPRIPDTSHPPLESSSSSFESQKMERPSLNVLSPSSPGMLQDAPQLMPGQLSVKLWYDKVGHQLIVNVLQATELHLRPDGRPRSPYVKMYFLPDRSDKSKRRTKTMKKTCEPKWNQTFVYPHVHRRDFRNHMLELTIWDQPRSPDEDSTFMGEILIELETALLDDKPHWYPLQTHDVSSIPLPRPSPYLPRRLTEPHGKKLQRKSAGAFLLYMFMHNMCVRGASLSSSVTSSSNRRVRQLPQLPPKSSTVEQGTHRFNAKTIPSQPEPCEETVCAKLGCLTTSFSATEAPAGKKVGKGGSSSIQRSVETGMAVEYPRGGSSMNRQASRESTDGSMNSYSSEGNLIFSGMRLGADSQFSDFLDGLGPGQLVGRQTLATPAMGDVQIGLMDKKGQLEVEVIRARGLTSKPGSKSLPAPYVKVYLLDTGTCKAKKKTKIARKTLEPLYQQHLLFEESPQGKVLQVIVWGDYGRLDHKCFMGVAQILLEELDLSSTVIGWYKLFPPSSLVDPTLAPLTRLASQTSLDSSGPPPGVRS</sequence>
<evidence type="ECO:0000256" key="7">
    <source>
        <dbReference type="ARBA" id="ARBA00023018"/>
    </source>
</evidence>
<feature type="region of interest" description="Disordered" evidence="10">
    <location>
        <begin position="432"/>
        <end position="460"/>
    </location>
</feature>
<dbReference type="GeneTree" id="ENSGT00940000155134"/>
<dbReference type="InterPro" id="IPR010911">
    <property type="entry name" value="Rab_BD"/>
</dbReference>
<dbReference type="InterPro" id="IPR039032">
    <property type="entry name" value="Rim-like"/>
</dbReference>
<evidence type="ECO:0000256" key="4">
    <source>
        <dbReference type="ARBA" id="ARBA00022771"/>
    </source>
</evidence>
<evidence type="ECO:0000313" key="15">
    <source>
        <dbReference type="Ensembl" id="ENSGACP00000071050.1"/>
    </source>
</evidence>
<evidence type="ECO:0000256" key="8">
    <source>
        <dbReference type="ARBA" id="ARBA00034103"/>
    </source>
</evidence>
<dbReference type="CDD" id="cd04028">
    <property type="entry name" value="C2B_RIM1alpha"/>
    <property type="match status" value="1"/>
</dbReference>
<dbReference type="Pfam" id="PF22601">
    <property type="entry name" value="RIM2a_ZnF"/>
    <property type="match status" value="1"/>
</dbReference>
<dbReference type="Proteomes" id="UP000007635">
    <property type="component" value="Chromosome VI"/>
</dbReference>
<keyword evidence="2" id="KW-0479">Metal-binding</keyword>
<dbReference type="GO" id="GO:0048788">
    <property type="term" value="C:cytoskeleton of presynaptic active zone"/>
    <property type="evidence" value="ECO:0007669"/>
    <property type="project" value="TreeGrafter"/>
</dbReference>
<dbReference type="GO" id="GO:0048791">
    <property type="term" value="P:calcium ion-regulated exocytosis of neurotransmitter"/>
    <property type="evidence" value="ECO:0007669"/>
    <property type="project" value="TreeGrafter"/>
</dbReference>
<dbReference type="GO" id="GO:0031267">
    <property type="term" value="F:small GTPase binding"/>
    <property type="evidence" value="ECO:0007669"/>
    <property type="project" value="InterPro"/>
</dbReference>
<dbReference type="SMART" id="SM00228">
    <property type="entry name" value="PDZ"/>
    <property type="match status" value="1"/>
</dbReference>
<dbReference type="CDD" id="cd04031">
    <property type="entry name" value="C2A_RIM1alpha"/>
    <property type="match status" value="1"/>
</dbReference>
<dbReference type="Ensembl" id="ENSGACT00000088275.1">
    <property type="protein sequence ID" value="ENSGACP00000071050.1"/>
    <property type="gene ID" value="ENSGACG00000004016.2"/>
</dbReference>
<dbReference type="InterPro" id="IPR036034">
    <property type="entry name" value="PDZ_sf"/>
</dbReference>
<dbReference type="PROSITE" id="PS50916">
    <property type="entry name" value="RABBD"/>
    <property type="match status" value="1"/>
</dbReference>
<evidence type="ECO:0000256" key="6">
    <source>
        <dbReference type="ARBA" id="ARBA00022833"/>
    </source>
</evidence>
<feature type="compositionally biased region" description="Pro residues" evidence="10">
    <location>
        <begin position="10"/>
        <end position="20"/>
    </location>
</feature>
<feature type="domain" description="FYVE-type" evidence="13">
    <location>
        <begin position="78"/>
        <end position="134"/>
    </location>
</feature>
<dbReference type="GO" id="GO:2000300">
    <property type="term" value="P:regulation of synaptic vesicle exocytosis"/>
    <property type="evidence" value="ECO:0007669"/>
    <property type="project" value="TreeGrafter"/>
</dbReference>
<feature type="domain" description="RabBD" evidence="14">
    <location>
        <begin position="21"/>
        <end position="146"/>
    </location>
</feature>
<evidence type="ECO:0000256" key="9">
    <source>
        <dbReference type="PROSITE-ProRule" id="PRU00091"/>
    </source>
</evidence>
<evidence type="ECO:0000256" key="10">
    <source>
        <dbReference type="SAM" id="MobiDB-lite"/>
    </source>
</evidence>
<evidence type="ECO:0000259" key="13">
    <source>
        <dbReference type="PROSITE" id="PS50178"/>
    </source>
</evidence>
<dbReference type="InterPro" id="IPR054386">
    <property type="entry name" value="RIM_Znf"/>
</dbReference>
<feature type="region of interest" description="Disordered" evidence="10">
    <location>
        <begin position="659"/>
        <end position="681"/>
    </location>
</feature>
<dbReference type="GO" id="GO:0030154">
    <property type="term" value="P:cell differentiation"/>
    <property type="evidence" value="ECO:0007669"/>
    <property type="project" value="UniProtKB-KW"/>
</dbReference>
<feature type="compositionally biased region" description="Low complexity" evidence="10">
    <location>
        <begin position="177"/>
        <end position="186"/>
    </location>
</feature>
<dbReference type="InterPro" id="IPR011011">
    <property type="entry name" value="Znf_FYVE_PHD"/>
</dbReference>
<accession>A0AAQ4S747</accession>
<feature type="domain" description="PDZ" evidence="12">
    <location>
        <begin position="332"/>
        <end position="425"/>
    </location>
</feature>
<dbReference type="GO" id="GO:0006886">
    <property type="term" value="P:intracellular protein transport"/>
    <property type="evidence" value="ECO:0007669"/>
    <property type="project" value="InterPro"/>
</dbReference>
<keyword evidence="3" id="KW-0677">Repeat</keyword>
<dbReference type="InterPro" id="IPR035892">
    <property type="entry name" value="C2_domain_sf"/>
</dbReference>
<dbReference type="SMART" id="SM00239">
    <property type="entry name" value="C2"/>
    <property type="match status" value="2"/>
</dbReference>
<dbReference type="SUPFAM" id="SSF50156">
    <property type="entry name" value="PDZ domain-like"/>
    <property type="match status" value="1"/>
</dbReference>
<keyword evidence="7" id="KW-0770">Synapse</keyword>
<dbReference type="GO" id="GO:0044325">
    <property type="term" value="F:transmembrane transporter binding"/>
    <property type="evidence" value="ECO:0007669"/>
    <property type="project" value="TreeGrafter"/>
</dbReference>
<dbReference type="CDD" id="cd06714">
    <property type="entry name" value="PDZ_RIM-like"/>
    <property type="match status" value="1"/>
</dbReference>
<dbReference type="InterPro" id="IPR000008">
    <property type="entry name" value="C2_dom"/>
</dbReference>
<dbReference type="FunFam" id="2.30.42.10:FF:000003">
    <property type="entry name" value="Regulating synaptic membrane exocytosis protein 1, putative"/>
    <property type="match status" value="1"/>
</dbReference>
<evidence type="ECO:0000256" key="3">
    <source>
        <dbReference type="ARBA" id="ARBA00022737"/>
    </source>
</evidence>
<reference evidence="15 16" key="1">
    <citation type="journal article" date="2021" name="G3 (Bethesda)">
        <title>Improved contiguity of the threespine stickleback genome using long-read sequencing.</title>
        <authorList>
            <person name="Nath S."/>
            <person name="Shaw D.E."/>
            <person name="White M.A."/>
        </authorList>
    </citation>
    <scope>NUCLEOTIDE SEQUENCE [LARGE SCALE GENOMIC DNA]</scope>
    <source>
        <strain evidence="15 16">Lake Benthic</strain>
    </source>
</reference>
<dbReference type="Gene3D" id="2.60.40.150">
    <property type="entry name" value="C2 domain"/>
    <property type="match status" value="2"/>
</dbReference>
<evidence type="ECO:0000259" key="12">
    <source>
        <dbReference type="PROSITE" id="PS50106"/>
    </source>
</evidence>
<organism evidence="15 16">
    <name type="scientific">Gasterosteus aculeatus aculeatus</name>
    <name type="common">three-spined stickleback</name>
    <dbReference type="NCBI Taxonomy" id="481459"/>
    <lineage>
        <taxon>Eukaryota</taxon>
        <taxon>Metazoa</taxon>
        <taxon>Chordata</taxon>
        <taxon>Craniata</taxon>
        <taxon>Vertebrata</taxon>
        <taxon>Euteleostomi</taxon>
        <taxon>Actinopterygii</taxon>
        <taxon>Neopterygii</taxon>
        <taxon>Teleostei</taxon>
        <taxon>Neoteleostei</taxon>
        <taxon>Acanthomorphata</taxon>
        <taxon>Eupercaria</taxon>
        <taxon>Perciformes</taxon>
        <taxon>Cottioidei</taxon>
        <taxon>Gasterosteales</taxon>
        <taxon>Gasterosteidae</taxon>
        <taxon>Gasterosteus</taxon>
    </lineage>
</organism>
<keyword evidence="5" id="KW-0221">Differentiation</keyword>
<dbReference type="PROSITE" id="PS50106">
    <property type="entry name" value="PDZ"/>
    <property type="match status" value="1"/>
</dbReference>
<dbReference type="InterPro" id="IPR001478">
    <property type="entry name" value="PDZ"/>
</dbReference>
<dbReference type="AlphaFoldDB" id="A0AAQ4S747"/>
<evidence type="ECO:0000256" key="2">
    <source>
        <dbReference type="ARBA" id="ARBA00022723"/>
    </source>
</evidence>
<keyword evidence="16" id="KW-1185">Reference proteome</keyword>
<dbReference type="GO" id="GO:0048167">
    <property type="term" value="P:regulation of synaptic plasticity"/>
    <property type="evidence" value="ECO:0007669"/>
    <property type="project" value="TreeGrafter"/>
</dbReference>
<dbReference type="GO" id="GO:0042391">
    <property type="term" value="P:regulation of membrane potential"/>
    <property type="evidence" value="ECO:0007669"/>
    <property type="project" value="TreeGrafter"/>
</dbReference>
<dbReference type="FunFam" id="2.60.40.150:FF:000001">
    <property type="entry name" value="Regulating synaptic membrane exocytosis 3, isoform CRA_a"/>
    <property type="match status" value="1"/>
</dbReference>
<dbReference type="Pfam" id="PF00168">
    <property type="entry name" value="C2"/>
    <property type="match status" value="2"/>
</dbReference>
<protein>
    <submittedName>
        <fullName evidence="15">Regulating synaptic membrane exocytosis 1</fullName>
    </submittedName>
</protein>
<dbReference type="FunFam" id="2.60.40.150:FF:000003">
    <property type="entry name" value="Regulating synaptic membrane exocytosis protein 2"/>
    <property type="match status" value="1"/>
</dbReference>
<reference evidence="15" key="3">
    <citation type="submission" date="2025-09" db="UniProtKB">
        <authorList>
            <consortium name="Ensembl"/>
        </authorList>
    </citation>
    <scope>IDENTIFICATION</scope>
</reference>
<dbReference type="Gene3D" id="2.30.42.10">
    <property type="match status" value="1"/>
</dbReference>
<keyword evidence="1" id="KW-0597">Phosphoprotein</keyword>
<dbReference type="GO" id="GO:0050806">
    <property type="term" value="P:positive regulation of synaptic transmission"/>
    <property type="evidence" value="ECO:0007669"/>
    <property type="project" value="TreeGrafter"/>
</dbReference>
<dbReference type="PROSITE" id="PS50004">
    <property type="entry name" value="C2"/>
    <property type="match status" value="2"/>
</dbReference>
<dbReference type="SUPFAM" id="SSF57903">
    <property type="entry name" value="FYVE/PHD zinc finger"/>
    <property type="match status" value="1"/>
</dbReference>
<feature type="region of interest" description="Disordered" evidence="10">
    <location>
        <begin position="743"/>
        <end position="765"/>
    </location>
</feature>
<dbReference type="PANTHER" id="PTHR12157:SF18">
    <property type="entry name" value="REGULATING SYNAPTIC MEMBRANE EXOCYTOSIS PROTEIN 1"/>
    <property type="match status" value="1"/>
</dbReference>
<feature type="domain" description="C2" evidence="11">
    <location>
        <begin position="808"/>
        <end position="926"/>
    </location>
</feature>
<evidence type="ECO:0000256" key="5">
    <source>
        <dbReference type="ARBA" id="ARBA00022782"/>
    </source>
</evidence>
<feature type="compositionally biased region" description="Low complexity" evidence="10">
    <location>
        <begin position="265"/>
        <end position="281"/>
    </location>
</feature>
<evidence type="ECO:0000259" key="11">
    <source>
        <dbReference type="PROSITE" id="PS50004"/>
    </source>
</evidence>
<proteinExistence type="predicted"/>
<name>A0AAQ4S747_GASAC</name>
<evidence type="ECO:0000259" key="14">
    <source>
        <dbReference type="PROSITE" id="PS50916"/>
    </source>
</evidence>
<dbReference type="InterPro" id="IPR013083">
    <property type="entry name" value="Znf_RING/FYVE/PHD"/>
</dbReference>
<dbReference type="GO" id="GO:0042734">
    <property type="term" value="C:presynaptic membrane"/>
    <property type="evidence" value="ECO:0007669"/>
    <property type="project" value="TreeGrafter"/>
</dbReference>
<evidence type="ECO:0000313" key="16">
    <source>
        <dbReference type="Proteomes" id="UP000007635"/>
    </source>
</evidence>
<feature type="compositionally biased region" description="Polar residues" evidence="10">
    <location>
        <begin position="231"/>
        <end position="242"/>
    </location>
</feature>
<feature type="domain" description="C2" evidence="11">
    <location>
        <begin position="476"/>
        <end position="601"/>
    </location>
</feature>
<keyword evidence="6" id="KW-0862">Zinc</keyword>
<keyword evidence="4 9" id="KW-0863">Zinc-finger</keyword>
<dbReference type="GO" id="GO:0008270">
    <property type="term" value="F:zinc ion binding"/>
    <property type="evidence" value="ECO:0007669"/>
    <property type="project" value="UniProtKB-KW"/>
</dbReference>
<dbReference type="InterPro" id="IPR017455">
    <property type="entry name" value="Znf_FYVE-rel"/>
</dbReference>
<feature type="region of interest" description="Disordered" evidence="10">
    <location>
        <begin position="169"/>
        <end position="288"/>
    </location>
</feature>
<dbReference type="SUPFAM" id="SSF49562">
    <property type="entry name" value="C2 domain (Calcium/lipid-binding domain, CaLB)"/>
    <property type="match status" value="2"/>
</dbReference>
<dbReference type="FunFam" id="3.30.40.10:FF:000044">
    <property type="entry name" value="Regulating synaptic membrane exocytosis protein 2"/>
    <property type="match status" value="1"/>
</dbReference>
<evidence type="ECO:0000256" key="1">
    <source>
        <dbReference type="ARBA" id="ARBA00022553"/>
    </source>
</evidence>
<dbReference type="PROSITE" id="PS50178">
    <property type="entry name" value="ZF_FYVE"/>
    <property type="match status" value="1"/>
</dbReference>